<dbReference type="CDD" id="cd04301">
    <property type="entry name" value="NAT_SF"/>
    <property type="match status" value="1"/>
</dbReference>
<gene>
    <name evidence="2" type="ORF">ABGN05_15290</name>
</gene>
<dbReference type="EC" id="2.3.1.-" evidence="2"/>
<keyword evidence="2" id="KW-0808">Transferase</keyword>
<name>A0ABV3SJT0_9HYPH</name>
<keyword evidence="2" id="KW-0012">Acyltransferase</keyword>
<dbReference type="Gene3D" id="3.40.630.30">
    <property type="match status" value="1"/>
</dbReference>
<dbReference type="RefSeq" id="WP_367954902.1">
    <property type="nucleotide sequence ID" value="NZ_JBDPGJ010000003.1"/>
</dbReference>
<protein>
    <submittedName>
        <fullName evidence="2">GNAT family N-acetyltransferase</fullName>
        <ecNumber evidence="2">2.3.1.-</ecNumber>
    </submittedName>
</protein>
<dbReference type="InterPro" id="IPR016181">
    <property type="entry name" value="Acyl_CoA_acyltransferase"/>
</dbReference>
<proteinExistence type="predicted"/>
<dbReference type="Pfam" id="PF00583">
    <property type="entry name" value="Acetyltransf_1"/>
    <property type="match status" value="1"/>
</dbReference>
<evidence type="ECO:0000313" key="3">
    <source>
        <dbReference type="Proteomes" id="UP001556692"/>
    </source>
</evidence>
<accession>A0ABV3SJT0</accession>
<dbReference type="PANTHER" id="PTHR47237:SF2">
    <property type="entry name" value="BLL4206 PROTEIN"/>
    <property type="match status" value="1"/>
</dbReference>
<keyword evidence="3" id="KW-1185">Reference proteome</keyword>
<evidence type="ECO:0000259" key="1">
    <source>
        <dbReference type="PROSITE" id="PS51186"/>
    </source>
</evidence>
<dbReference type="PANTHER" id="PTHR47237">
    <property type="entry name" value="SLL0310 PROTEIN"/>
    <property type="match status" value="1"/>
</dbReference>
<dbReference type="Gene3D" id="3.40.630.90">
    <property type="match status" value="1"/>
</dbReference>
<evidence type="ECO:0000313" key="2">
    <source>
        <dbReference type="EMBL" id="MEX0407028.1"/>
    </source>
</evidence>
<dbReference type="EMBL" id="JBDPGJ010000003">
    <property type="protein sequence ID" value="MEX0407028.1"/>
    <property type="molecule type" value="Genomic_DNA"/>
</dbReference>
<dbReference type="Proteomes" id="UP001556692">
    <property type="component" value="Unassembled WGS sequence"/>
</dbReference>
<feature type="domain" description="N-acetyltransferase" evidence="1">
    <location>
        <begin position="7"/>
        <end position="139"/>
    </location>
</feature>
<dbReference type="PROSITE" id="PS51186">
    <property type="entry name" value="GNAT"/>
    <property type="match status" value="1"/>
</dbReference>
<dbReference type="Pfam" id="PF18014">
    <property type="entry name" value="Acetyltransf_18"/>
    <property type="match status" value="1"/>
</dbReference>
<sequence length="275" mass="29380">MAASEAGAIERLTRADVASGMALSTEAGWNQTQDDWRHFIVHGRAVGMRAPDGRLVASAAALPYDGPFGFVGMVLVTADWRRRGIATRLVDRCVAELREIGLMPVLDATAAGAEVYRRQGFIAQFGFDRWEGTLEPPASGQGSAGSLSGDLVELDAEAFGARRGKLLEDFLSRPGTSARGDSSRFALLRAGRRALQAGPVVAKDENSAIALLDDLFAATRGPVFIDVLAGRSRVGDWLAARGFTIQRSFTRMALGREAPFGKPERLFAVAGPEFG</sequence>
<dbReference type="InterPro" id="IPR000182">
    <property type="entry name" value="GNAT_dom"/>
</dbReference>
<reference evidence="2 3" key="1">
    <citation type="submission" date="2024-05" db="EMBL/GenBank/DDBJ databases">
        <authorList>
            <person name="Jiang F."/>
        </authorList>
    </citation>
    <scope>NUCLEOTIDE SEQUENCE [LARGE SCALE GENOMIC DNA]</scope>
    <source>
        <strain evidence="2 3">LZ166</strain>
    </source>
</reference>
<dbReference type="SUPFAM" id="SSF55729">
    <property type="entry name" value="Acyl-CoA N-acyltransferases (Nat)"/>
    <property type="match status" value="1"/>
</dbReference>
<dbReference type="InterPro" id="IPR041496">
    <property type="entry name" value="YitH/HolE_GNAT"/>
</dbReference>
<comment type="caution">
    <text evidence="2">The sequence shown here is derived from an EMBL/GenBank/DDBJ whole genome shotgun (WGS) entry which is preliminary data.</text>
</comment>
<dbReference type="InterPro" id="IPR052729">
    <property type="entry name" value="Acyl/Acetyltrans_Enzymes"/>
</dbReference>
<organism evidence="2 3">
    <name type="scientific">Aquibium pacificus</name>
    <dbReference type="NCBI Taxonomy" id="3153579"/>
    <lineage>
        <taxon>Bacteria</taxon>
        <taxon>Pseudomonadati</taxon>
        <taxon>Pseudomonadota</taxon>
        <taxon>Alphaproteobacteria</taxon>
        <taxon>Hyphomicrobiales</taxon>
        <taxon>Phyllobacteriaceae</taxon>
        <taxon>Aquibium</taxon>
    </lineage>
</organism>
<dbReference type="GO" id="GO:0016746">
    <property type="term" value="F:acyltransferase activity"/>
    <property type="evidence" value="ECO:0007669"/>
    <property type="project" value="UniProtKB-KW"/>
</dbReference>